<evidence type="ECO:0000256" key="1">
    <source>
        <dbReference type="ARBA" id="ARBA00022927"/>
    </source>
</evidence>
<keyword evidence="1" id="KW-0813">Transport</keyword>
<name>I7M978_TETTS</name>
<keyword evidence="2" id="KW-0811">Translocation</keyword>
<feature type="domain" description="SecA family profile" evidence="4">
    <location>
        <begin position="1853"/>
        <end position="2452"/>
    </location>
</feature>
<dbReference type="KEGG" id="tet:TTHERM_00316190"/>
<dbReference type="PROSITE" id="PS51196">
    <property type="entry name" value="SECA_MOTOR_DEAD"/>
    <property type="match status" value="1"/>
</dbReference>
<dbReference type="InterPro" id="IPR027417">
    <property type="entry name" value="P-loop_NTPase"/>
</dbReference>
<dbReference type="Gene3D" id="3.40.50.300">
    <property type="entry name" value="P-loop containing nucleotide triphosphate hydrolases"/>
    <property type="match status" value="3"/>
</dbReference>
<evidence type="ECO:0000259" key="4">
    <source>
        <dbReference type="PROSITE" id="PS51196"/>
    </source>
</evidence>
<reference evidence="6" key="1">
    <citation type="journal article" date="2006" name="PLoS Biol.">
        <title>Macronuclear genome sequence of the ciliate Tetrahymena thermophila, a model eukaryote.</title>
        <authorList>
            <person name="Eisen J.A."/>
            <person name="Coyne R.S."/>
            <person name="Wu M."/>
            <person name="Wu D."/>
            <person name="Thiagarajan M."/>
            <person name="Wortman J.R."/>
            <person name="Badger J.H."/>
            <person name="Ren Q."/>
            <person name="Amedeo P."/>
            <person name="Jones K.M."/>
            <person name="Tallon L.J."/>
            <person name="Delcher A.L."/>
            <person name="Salzberg S.L."/>
            <person name="Silva J.C."/>
            <person name="Haas B.J."/>
            <person name="Majoros W.H."/>
            <person name="Farzad M."/>
            <person name="Carlton J.M."/>
            <person name="Smith R.K. Jr."/>
            <person name="Garg J."/>
            <person name="Pearlman R.E."/>
            <person name="Karrer K.M."/>
            <person name="Sun L."/>
            <person name="Manning G."/>
            <person name="Elde N.C."/>
            <person name="Turkewitz A.P."/>
            <person name="Asai D.J."/>
            <person name="Wilkes D.E."/>
            <person name="Wang Y."/>
            <person name="Cai H."/>
            <person name="Collins K."/>
            <person name="Stewart B.A."/>
            <person name="Lee S.R."/>
            <person name="Wilamowska K."/>
            <person name="Weinberg Z."/>
            <person name="Ruzzo W.L."/>
            <person name="Wloga D."/>
            <person name="Gaertig J."/>
            <person name="Frankel J."/>
            <person name="Tsao C.-C."/>
            <person name="Gorovsky M.A."/>
            <person name="Keeling P.J."/>
            <person name="Waller R.F."/>
            <person name="Patron N.J."/>
            <person name="Cherry J.M."/>
            <person name="Stover N.A."/>
            <person name="Krieger C.J."/>
            <person name="del Toro C."/>
            <person name="Ryder H.F."/>
            <person name="Williamson S.C."/>
            <person name="Barbeau R.A."/>
            <person name="Hamilton E.P."/>
            <person name="Orias E."/>
        </authorList>
    </citation>
    <scope>NUCLEOTIDE SEQUENCE [LARGE SCALE GENOMIC DNA]</scope>
    <source>
        <strain evidence="6">SB210</strain>
    </source>
</reference>
<dbReference type="InterPro" id="IPR014018">
    <property type="entry name" value="SecA_motor_DEAD"/>
</dbReference>
<feature type="region of interest" description="Disordered" evidence="3">
    <location>
        <begin position="1"/>
        <end position="51"/>
    </location>
</feature>
<dbReference type="GO" id="GO:0016020">
    <property type="term" value="C:membrane"/>
    <property type="evidence" value="ECO:0007669"/>
    <property type="project" value="InterPro"/>
</dbReference>
<dbReference type="OrthoDB" id="8954335at2759"/>
<dbReference type="Pfam" id="PF07517">
    <property type="entry name" value="SecA_DEAD"/>
    <property type="match status" value="1"/>
</dbReference>
<dbReference type="EMBL" id="GG662605">
    <property type="protein sequence ID" value="EAS01066.3"/>
    <property type="molecule type" value="Genomic_DNA"/>
</dbReference>
<evidence type="ECO:0000256" key="3">
    <source>
        <dbReference type="SAM" id="MobiDB-lite"/>
    </source>
</evidence>
<evidence type="ECO:0000313" key="5">
    <source>
        <dbReference type="EMBL" id="EAS01066.3"/>
    </source>
</evidence>
<dbReference type="InParanoid" id="I7M978"/>
<protein>
    <submittedName>
        <fullName evidence="5">Type III restriction enzyme</fullName>
    </submittedName>
</protein>
<gene>
    <name evidence="5" type="ORF">TTHERM_00316190</name>
</gene>
<proteinExistence type="predicted"/>
<evidence type="ECO:0000313" key="6">
    <source>
        <dbReference type="Proteomes" id="UP000009168"/>
    </source>
</evidence>
<dbReference type="Proteomes" id="UP000009168">
    <property type="component" value="Unassembled WGS sequence"/>
</dbReference>
<dbReference type="PANTHER" id="PTHR30612:SF0">
    <property type="entry name" value="CHLOROPLAST PROTEIN-TRANSPORTING ATPASE"/>
    <property type="match status" value="1"/>
</dbReference>
<keyword evidence="1" id="KW-0653">Protein transport</keyword>
<keyword evidence="6" id="KW-1185">Reference proteome</keyword>
<dbReference type="SUPFAM" id="SSF52540">
    <property type="entry name" value="P-loop containing nucleoside triphosphate hydrolases"/>
    <property type="match status" value="3"/>
</dbReference>
<evidence type="ECO:0000256" key="2">
    <source>
        <dbReference type="ARBA" id="ARBA00023010"/>
    </source>
</evidence>
<dbReference type="InterPro" id="IPR000185">
    <property type="entry name" value="SecA"/>
</dbReference>
<dbReference type="GO" id="GO:0005524">
    <property type="term" value="F:ATP binding"/>
    <property type="evidence" value="ECO:0007669"/>
    <property type="project" value="InterPro"/>
</dbReference>
<dbReference type="Pfam" id="PF01926">
    <property type="entry name" value="MMR_HSR1"/>
    <property type="match status" value="1"/>
</dbReference>
<accession>I7M978</accession>
<dbReference type="GO" id="GO:0005525">
    <property type="term" value="F:GTP binding"/>
    <property type="evidence" value="ECO:0007669"/>
    <property type="project" value="InterPro"/>
</dbReference>
<organism evidence="5 6">
    <name type="scientific">Tetrahymena thermophila (strain SB210)</name>
    <dbReference type="NCBI Taxonomy" id="312017"/>
    <lineage>
        <taxon>Eukaryota</taxon>
        <taxon>Sar</taxon>
        <taxon>Alveolata</taxon>
        <taxon>Ciliophora</taxon>
        <taxon>Intramacronucleata</taxon>
        <taxon>Oligohymenophorea</taxon>
        <taxon>Hymenostomatida</taxon>
        <taxon>Tetrahymenina</taxon>
        <taxon>Tetrahymenidae</taxon>
        <taxon>Tetrahymena</taxon>
    </lineage>
</organism>
<dbReference type="GO" id="GO:0006605">
    <property type="term" value="P:protein targeting"/>
    <property type="evidence" value="ECO:0007669"/>
    <property type="project" value="InterPro"/>
</dbReference>
<dbReference type="GO" id="GO:0017038">
    <property type="term" value="P:protein import"/>
    <property type="evidence" value="ECO:0007669"/>
    <property type="project" value="InterPro"/>
</dbReference>
<dbReference type="GO" id="GO:0006886">
    <property type="term" value="P:intracellular protein transport"/>
    <property type="evidence" value="ECO:0007669"/>
    <property type="project" value="InterPro"/>
</dbReference>
<dbReference type="RefSeq" id="XP_001021311.3">
    <property type="nucleotide sequence ID" value="XM_001021311.3"/>
</dbReference>
<dbReference type="eggNOG" id="ENOG502S81G">
    <property type="taxonomic scope" value="Eukaryota"/>
</dbReference>
<sequence length="2781" mass="324899">MGCVCAKPKPQSNKSIKKEENQGIKANRSDSPSQEKNNAKEELHTNKEETQMDLLQKKEIYIDEYEEEEVNRYEEFEQKDRALLAKYSQVMDRGKKVKLEIENQKEKPKLNQGSEKRFKELLNLTQMIESNLEQSELIQGKDIVIVLGATGVGKSTTINYLLGKKMIWSKIQNQTKSYVYEVEGITVAKGEQEAAKIGTKPMESQTKTINVYNVQHPKDERELVLCDTPGLLDSQGSIVDIANQVGIVKSLQYAKSIRVLLLIGYKNLVSVEGKGKLIKEVIDLYSKLIKDYEESQESVLIGFTHLNSDTTLQQINNSLKAMTDSVSDDDKVSQFLHISIQSIEKKNKLFTLIKPLISDKRQNLIDSLFNIQEIPQERVNQYFTYALAQNTKNEFELILQSYQKDISNLFQREEYDQITNRLSVLKKLNEQLEFTIVKKCYAESVQAVINLDLVKQTQSLLQRITSLQQEMVQILLQNIVKVSNYLCWTDQIRHEYQEINDCIISYNDFIDILSSALEECLQSIEKTENYKVTIQDLLKLYYVYYCSEIEDTFKANAKTLRIFHKGQVKIKSIYTNNFYTAACFSISKRVITLLEQMDELVKSNEEVNVNDLESNLSKLKDLHEQQVGDHLQLNSQLIYQEQVKKWCDFIQQKKTVFEIDYNKYDQVLKNIDQMKIAYHFLAQISGSQRLMNDHFPQFKTAQKDTTQKLVQQAIMLFNKAITQKKLGHMEKPIQCAMEIMNISDDIRNKLQEASQALFVHLGSIVQKFDMKFSSCSSQIKNCLIPKYETANKDLFKSTTEDEFQIVKKKINSIQKIFKKITMKYYQSFKFFQNSVTKSKIALEIFIEEVMKFTQDQVNEFRNPTGILNGLFTLKQSSILLKDYTNKKFDEIAFQEMISLICNNINTKFSLITKMVNSIQIPNNIDDTYRNIEEQIKNISHLLQFIQNLSNYILNFEDKNQNTIESLIQMVTNCQNGFAQQLFNKLKSNMYDFEHQKLPSDAMRQKIILDQLQKLKEYNYSYSLLKVDLYEHVLEKSISEQSRLIKEISDYLSDNPSLPDDFNQESAQKNLTLIRQAGVLYLTHFIGRLDNPADTLQSELTMKQKGLDKKVKSMVKQSDYDQILEYMRTMSEDNESYKSIKKILKEKVNMLFDQIIKSFTKRNILDDIYINKIKQDIRNLEQSKQKLSQIKFKNFSIEKFFPQITHHLTAFLQKQVKRFEEKIATQKVEKASRCLMVVCRVVQNFQSYIRPEDNQLPDKMINQMKLCLRQIENQIDIKNKQQTTSILQVLQVLVQNQHQYKDEYNLILQKVNKQILEQAAVFVNTKIDSQNEEISVQAIAETLKGEYQYLLMYTLDNYNQHYLAFFQPILKRIQDEMLDVRNMFTQRKITNILNLINGSKSSIVQKEVCNQYNNLCDTFFDLLQNRNYNGTQELLKFLSQIADGIRSFSYNSLKQKYFELQVCIEQEFNRLQTSTVQSLNQIVFERESEGIYDVVQFYQFNSLMAQFNFQYVKHEQFNTQSCQVFDKIQKQLKQSVSLLQHTVFNNTVKLIDFIEQTRVSLNDQQINVIQIYKKYLSDMQSTHSHVSSFNDLNKLVNDGCWTIQQVISDLLNAKKNEIVNGINSLLIQKNYKETSRILRQVEEFSKKIQESSVNMNTSDIMKVVFRKYEEKAIEAQRRSKDKYDSKLFALIEDLSEIEKYFKEIIVQISNYNASEEIINQIKLSIAQLTKQIYSQNFEDESDVREFVASIINIRQIAFEIGQVHEFTLEQISELITTKFQQFTPQFISDVSSKLRQDKLGLLIIQENSKNFEGLLNKMIEELSKNQFSLEYVNNNIKGEKFIASEFSIQYKYYEECWKNLLSKWHQGDLKAETILQKTKSLFKKFCSSYQVDYLNQKQITWSASQKQDLSIMLAHLSTFWSIVNCQRREDSFRKLHPVQVSTVMRLLSIDTTTTQMPIENHLVQVKTGEGKSIILGITSCFLGLLGFYVDCCCYSNYLSQRDFQSFSHIFQQLEIDNVIKYNTFEKQFEDIINDPEDMRQVGLDLLDNKLHKKVQIQRQGSLGSQPKRRILLIDEVDFFFGEDFIGRTYPVALYYNNQDVIDILKYIWQNRAVHIDKFKQTQVYKKLFQNNPNLVPWQAFIDERIKMMYEDVNNLEGHRYLTYTPSGKSKTIICYKSLDGISFNTVKGYKTAFAYIQEWEKKNITEDVMNENLSFIINVGCFSFAQIPQEYQLVLGVSGTLEDMSDYQKNLTRNLFNIRKLTISPSIYGQSKFSFKKEKDVVVKENKFLYHLEIQSQIENVMKQNRSVIVFFESKRALDIFKNEFKTQYDYQVLSEETNFKGHTIVKAGSMSMITLATKPFGRGCDYISTDPELDKNGGIHIIQTFLSEDLAEETQIKGRTARQAQCGSYSLVVNREDLVLNFNLNASVKNFSYEFLHQLRQTTQKNKEKSLSIKLEETSQSHKESMRLKQILLNYSPNNNEEIQEILIKFNRVTDRTENKTNMYNFYSDLAGKIGIYENNFEYDEYNNPKNVGLGSDNSYNDLSLLIGLFYPEEGLDEDINHLLIPTLRKKGFKVCEVVVTEQEFIVKLPQFDQAWVISGYKFHSHRMESRFQDAIEYHLKQQKGLMIWADNNPYIVHANLILQRIPVGYYNRQPIFIKLDGSDYGDQVLKAGDYFETQQFGPHLITTGINNLHEGITICYPQVLSNTPKDNFGHLNIIGLSSASKPCFFVLSGTEDRGRIVFDCGFTKLMRDQWNTAGTVTYVTNCYAWLYWKERFVQNL</sequence>
<dbReference type="GeneID" id="7836129"/>
<dbReference type="InterPro" id="IPR011115">
    <property type="entry name" value="SecA_DEAD"/>
</dbReference>
<feature type="compositionally biased region" description="Basic and acidic residues" evidence="3">
    <location>
        <begin position="37"/>
        <end position="51"/>
    </location>
</feature>
<dbReference type="PANTHER" id="PTHR30612">
    <property type="entry name" value="SECA INNER MEMBRANE COMPONENT OF SEC PROTEIN SECRETION SYSTEM"/>
    <property type="match status" value="1"/>
</dbReference>
<dbReference type="InterPro" id="IPR006073">
    <property type="entry name" value="GTP-bd"/>
</dbReference>